<dbReference type="PANTHER" id="PTHR40621">
    <property type="entry name" value="TRANSCRIPTION FACTOR KAPC-RELATED"/>
    <property type="match status" value="1"/>
</dbReference>
<feature type="compositionally biased region" description="Low complexity" evidence="4">
    <location>
        <begin position="1"/>
        <end position="17"/>
    </location>
</feature>
<dbReference type="EMBL" id="CM032181">
    <property type="protein sequence ID" value="KAG7099235.1"/>
    <property type="molecule type" value="Genomic_DNA"/>
</dbReference>
<comment type="caution">
    <text evidence="6">The sequence shown here is derived from an EMBL/GenBank/DDBJ whole genome shotgun (WGS) entry which is preliminary data.</text>
</comment>
<keyword evidence="3" id="KW-0175">Coiled coil</keyword>
<feature type="region of interest" description="Disordered" evidence="4">
    <location>
        <begin position="1"/>
        <end position="22"/>
    </location>
</feature>
<dbReference type="InterPro" id="IPR004827">
    <property type="entry name" value="bZIP"/>
</dbReference>
<dbReference type="PANTHER" id="PTHR40621:SF6">
    <property type="entry name" value="AP-1-LIKE TRANSCRIPTION FACTOR YAP1-RELATED"/>
    <property type="match status" value="1"/>
</dbReference>
<keyword evidence="2" id="KW-0539">Nucleus</keyword>
<feature type="compositionally biased region" description="Low complexity" evidence="4">
    <location>
        <begin position="250"/>
        <end position="274"/>
    </location>
</feature>
<feature type="compositionally biased region" description="Polar residues" evidence="4">
    <location>
        <begin position="203"/>
        <end position="219"/>
    </location>
</feature>
<dbReference type="Proteomes" id="UP001049176">
    <property type="component" value="Chromosome 1"/>
</dbReference>
<dbReference type="CDD" id="cd14688">
    <property type="entry name" value="bZIP_YAP"/>
    <property type="match status" value="1"/>
</dbReference>
<dbReference type="Gene3D" id="1.20.5.170">
    <property type="match status" value="1"/>
</dbReference>
<feature type="coiled-coil region" evidence="3">
    <location>
        <begin position="46"/>
        <end position="87"/>
    </location>
</feature>
<evidence type="ECO:0000256" key="2">
    <source>
        <dbReference type="ARBA" id="ARBA00023242"/>
    </source>
</evidence>
<keyword evidence="7" id="KW-1185">Reference proteome</keyword>
<evidence type="ECO:0000256" key="1">
    <source>
        <dbReference type="ARBA" id="ARBA00004123"/>
    </source>
</evidence>
<dbReference type="InterPro" id="IPR046347">
    <property type="entry name" value="bZIP_sf"/>
</dbReference>
<dbReference type="GeneID" id="66070176"/>
<protein>
    <recommendedName>
        <fullName evidence="5">BZIP domain-containing protein</fullName>
    </recommendedName>
</protein>
<evidence type="ECO:0000256" key="3">
    <source>
        <dbReference type="SAM" id="Coils"/>
    </source>
</evidence>
<organism evidence="6 7">
    <name type="scientific">Marasmius oreades</name>
    <name type="common">fairy-ring Marasmius</name>
    <dbReference type="NCBI Taxonomy" id="181124"/>
    <lineage>
        <taxon>Eukaryota</taxon>
        <taxon>Fungi</taxon>
        <taxon>Dikarya</taxon>
        <taxon>Basidiomycota</taxon>
        <taxon>Agaricomycotina</taxon>
        <taxon>Agaricomycetes</taxon>
        <taxon>Agaricomycetidae</taxon>
        <taxon>Agaricales</taxon>
        <taxon>Marasmiineae</taxon>
        <taxon>Marasmiaceae</taxon>
        <taxon>Marasmius</taxon>
    </lineage>
</organism>
<dbReference type="KEGG" id="more:E1B28_001100"/>
<evidence type="ECO:0000259" key="5">
    <source>
        <dbReference type="PROSITE" id="PS00036"/>
    </source>
</evidence>
<name>A0A9P7V2Q6_9AGAR</name>
<dbReference type="GO" id="GO:0001228">
    <property type="term" value="F:DNA-binding transcription activator activity, RNA polymerase II-specific"/>
    <property type="evidence" value="ECO:0007669"/>
    <property type="project" value="TreeGrafter"/>
</dbReference>
<dbReference type="SUPFAM" id="SSF57959">
    <property type="entry name" value="Leucine zipper domain"/>
    <property type="match status" value="1"/>
</dbReference>
<accession>A0A9P7V2Q6</accession>
<feature type="region of interest" description="Disordered" evidence="4">
    <location>
        <begin position="186"/>
        <end position="227"/>
    </location>
</feature>
<gene>
    <name evidence="6" type="ORF">E1B28_001100</name>
</gene>
<dbReference type="GO" id="GO:0000976">
    <property type="term" value="F:transcription cis-regulatory region binding"/>
    <property type="evidence" value="ECO:0007669"/>
    <property type="project" value="InterPro"/>
</dbReference>
<feature type="domain" description="BZIP" evidence="5">
    <location>
        <begin position="27"/>
        <end position="41"/>
    </location>
</feature>
<proteinExistence type="predicted"/>
<evidence type="ECO:0000313" key="7">
    <source>
        <dbReference type="Proteomes" id="UP001049176"/>
    </source>
</evidence>
<feature type="compositionally biased region" description="Polar residues" evidence="4">
    <location>
        <begin position="186"/>
        <end position="196"/>
    </location>
</feature>
<reference evidence="6" key="1">
    <citation type="journal article" date="2021" name="Genome Biol. Evol.">
        <title>The assembled and annotated genome of the fairy-ring fungus Marasmius oreades.</title>
        <authorList>
            <person name="Hiltunen M."/>
            <person name="Ament-Velasquez S.L."/>
            <person name="Johannesson H."/>
        </authorList>
    </citation>
    <scope>NUCLEOTIDE SEQUENCE</scope>
    <source>
        <strain evidence="6">03SP1</strain>
    </source>
</reference>
<dbReference type="PROSITE" id="PS00036">
    <property type="entry name" value="BZIP_BASIC"/>
    <property type="match status" value="1"/>
</dbReference>
<dbReference type="AlphaFoldDB" id="A0A9P7V2Q6"/>
<feature type="region of interest" description="Disordered" evidence="4">
    <location>
        <begin position="250"/>
        <end position="358"/>
    </location>
</feature>
<feature type="region of interest" description="Disordered" evidence="4">
    <location>
        <begin position="400"/>
        <end position="420"/>
    </location>
</feature>
<dbReference type="GO" id="GO:0090575">
    <property type="term" value="C:RNA polymerase II transcription regulator complex"/>
    <property type="evidence" value="ECO:0007669"/>
    <property type="project" value="TreeGrafter"/>
</dbReference>
<dbReference type="OrthoDB" id="2285533at2759"/>
<dbReference type="InterPro" id="IPR050936">
    <property type="entry name" value="AP-1-like"/>
</dbReference>
<dbReference type="SMART" id="SM00338">
    <property type="entry name" value="BRLZ"/>
    <property type="match status" value="1"/>
</dbReference>
<evidence type="ECO:0000256" key="4">
    <source>
        <dbReference type="SAM" id="MobiDB-lite"/>
    </source>
</evidence>
<comment type="subcellular location">
    <subcellularLocation>
        <location evidence="1">Nucleus</location>
    </subcellularLocation>
</comment>
<evidence type="ECO:0000313" key="6">
    <source>
        <dbReference type="EMBL" id="KAG7099235.1"/>
    </source>
</evidence>
<sequence length="420" mass="45001">MPKISSSANSSAKMSDSPAKMTDIALRKKKNADAQAAFRARRTNYIQTLEETVTNLESVVLQLQDSCRDARNEAQELRQENGRLRLQLKEREHFWRTVWSRKNQSDGDDFPALPPGSFNGSLTVGSQVHQYGDVRAYREDSAIPCTQTQSPIGAYSTVDTDVPGQRTSKYSSDAYFSAVSHPSWPAQSVTQSSSSGGELGIHPSTTHAPNSPNYTNSPPLASPEVTFPRFPSQIEDQKVSVTSTLESTPFVFSSSSRSLTPTVSTPPTSSTTPLAPFQFRVSDAVHERPHPPGTGSLSGAPPNGSLGTVGNDGRYRPGSNRRDGPLLPTVLPPLSGGSDNGSQHGSDGDSGVAPQISGTLAVLKAQSFGALRRTRTRTKRPVESAAKVAMDVLESRGLGMSVQTGVKRQRRCEDEGDGGS</sequence>
<dbReference type="RefSeq" id="XP_043015705.1">
    <property type="nucleotide sequence ID" value="XM_043147000.1"/>
</dbReference>